<dbReference type="EMBL" id="JJML01000004">
    <property type="protein sequence ID" value="KGF73667.1"/>
    <property type="molecule type" value="Genomic_DNA"/>
</dbReference>
<proteinExistence type="predicted"/>
<accession>A0A098TP62</accession>
<dbReference type="AlphaFoldDB" id="A0A098TP62"/>
<evidence type="ECO:0000313" key="1">
    <source>
        <dbReference type="EMBL" id="KGF73667.1"/>
    </source>
</evidence>
<dbReference type="Proteomes" id="UP000030170">
    <property type="component" value="Unassembled WGS sequence"/>
</dbReference>
<evidence type="ECO:0000313" key="2">
    <source>
        <dbReference type="Proteomes" id="UP000030170"/>
    </source>
</evidence>
<protein>
    <submittedName>
        <fullName evidence="1">Uncharacterized protein</fullName>
    </submittedName>
</protein>
<reference evidence="1 2" key="1">
    <citation type="journal article" date="2014" name="Mol. Ecol.">
        <title>Evolution of Synechococcus.</title>
        <authorList>
            <person name="Dvorak P."/>
            <person name="Casamatta D."/>
            <person name="Hasler P."/>
            <person name="Poulickova A."/>
            <person name="Ondrej V."/>
            <person name="Sanges R."/>
        </authorList>
    </citation>
    <scope>NUCLEOTIDE SEQUENCE [LARGE SCALE GENOMIC DNA]</scope>
    <source>
        <strain evidence="1 2">CAUP A 1101</strain>
    </source>
</reference>
<name>A0A098TP62_9CYAN</name>
<dbReference type="RefSeq" id="WP_036530888.1">
    <property type="nucleotide sequence ID" value="NZ_JJML01000004.1"/>
</dbReference>
<dbReference type="OrthoDB" id="565358at2"/>
<comment type="caution">
    <text evidence="1">The sequence shown here is derived from an EMBL/GenBank/DDBJ whole genome shotgun (WGS) entry which is preliminary data.</text>
</comment>
<organism evidence="1 2">
    <name type="scientific">Neosynechococcus sphagnicola sy1</name>
    <dbReference type="NCBI Taxonomy" id="1497020"/>
    <lineage>
        <taxon>Bacteria</taxon>
        <taxon>Bacillati</taxon>
        <taxon>Cyanobacteriota</taxon>
        <taxon>Cyanophyceae</taxon>
        <taxon>Neosynechococcales</taxon>
        <taxon>Neosynechococcaceae</taxon>
        <taxon>Neosynechococcus</taxon>
    </lineage>
</organism>
<keyword evidence="2" id="KW-1185">Reference proteome</keyword>
<sequence>MRLTDVIQPVLEAGILTTDVESKINHLIWSGSANAQEIALLHQLLEGLTCGDIRYTTTAI</sequence>
<gene>
    <name evidence="1" type="ORF">DO97_12555</name>
</gene>